<reference evidence="10" key="1">
    <citation type="submission" date="2014-11" db="EMBL/GenBank/DDBJ databases">
        <authorList>
            <person name="Otto D Thomas"/>
            <person name="Naeem Raeece"/>
        </authorList>
    </citation>
    <scope>NUCLEOTIDE SEQUENCE</scope>
</reference>
<feature type="region of interest" description="Disordered" evidence="8">
    <location>
        <begin position="588"/>
        <end position="657"/>
    </location>
</feature>
<dbReference type="PROSITE" id="PS50283">
    <property type="entry name" value="NA_SOLUT_SYMP_3"/>
    <property type="match status" value="1"/>
</dbReference>
<proteinExistence type="inferred from homology"/>
<feature type="compositionally biased region" description="Basic and acidic residues" evidence="8">
    <location>
        <begin position="635"/>
        <end position="657"/>
    </location>
</feature>
<evidence type="ECO:0000256" key="1">
    <source>
        <dbReference type="ARBA" id="ARBA00004141"/>
    </source>
</evidence>
<dbReference type="InterPro" id="IPR050277">
    <property type="entry name" value="Sodium:Solute_Symporter"/>
</dbReference>
<name>A0A0G4FXD4_9ALVE</name>
<dbReference type="VEuPathDB" id="CryptoDB:Cvel_3841"/>
<feature type="transmembrane region" description="Helical" evidence="9">
    <location>
        <begin position="278"/>
        <end position="304"/>
    </location>
</feature>
<evidence type="ECO:0000313" key="10">
    <source>
        <dbReference type="EMBL" id="CEM19656.1"/>
    </source>
</evidence>
<evidence type="ECO:0000256" key="3">
    <source>
        <dbReference type="ARBA" id="ARBA00022448"/>
    </source>
</evidence>
<dbReference type="EMBL" id="CDMZ01000695">
    <property type="protein sequence ID" value="CEM19656.1"/>
    <property type="molecule type" value="Genomic_DNA"/>
</dbReference>
<comment type="subcellular location">
    <subcellularLocation>
        <location evidence="1">Membrane</location>
        <topology evidence="1">Multi-pass membrane protein</topology>
    </subcellularLocation>
</comment>
<gene>
    <name evidence="10" type="ORF">Cvel_3841</name>
</gene>
<feature type="transmembrane region" description="Helical" evidence="9">
    <location>
        <begin position="373"/>
        <end position="392"/>
    </location>
</feature>
<feature type="transmembrane region" description="Helical" evidence="9">
    <location>
        <begin position="202"/>
        <end position="219"/>
    </location>
</feature>
<feature type="transmembrane region" description="Helical" evidence="9">
    <location>
        <begin position="399"/>
        <end position="420"/>
    </location>
</feature>
<feature type="region of interest" description="Disordered" evidence="8">
    <location>
        <begin position="532"/>
        <end position="575"/>
    </location>
</feature>
<feature type="transmembrane region" description="Helical" evidence="9">
    <location>
        <begin position="6"/>
        <end position="28"/>
    </location>
</feature>
<evidence type="ECO:0008006" key="11">
    <source>
        <dbReference type="Google" id="ProtNLM"/>
    </source>
</evidence>
<evidence type="ECO:0000256" key="2">
    <source>
        <dbReference type="ARBA" id="ARBA00006434"/>
    </source>
</evidence>
<evidence type="ECO:0000256" key="6">
    <source>
        <dbReference type="ARBA" id="ARBA00023136"/>
    </source>
</evidence>
<feature type="transmembrane region" description="Helical" evidence="9">
    <location>
        <begin position="239"/>
        <end position="257"/>
    </location>
</feature>
<comment type="similarity">
    <text evidence="2 7">Belongs to the sodium:solute symporter (SSF) (TC 2.A.21) family.</text>
</comment>
<feature type="transmembrane region" description="Helical" evidence="9">
    <location>
        <begin position="482"/>
        <end position="504"/>
    </location>
</feature>
<feature type="transmembrane region" description="Helical" evidence="9">
    <location>
        <begin position="63"/>
        <end position="83"/>
    </location>
</feature>
<dbReference type="Gene3D" id="1.20.1730.10">
    <property type="entry name" value="Sodium/glucose cotransporter"/>
    <property type="match status" value="1"/>
</dbReference>
<feature type="transmembrane region" description="Helical" evidence="9">
    <location>
        <begin position="173"/>
        <end position="195"/>
    </location>
</feature>
<evidence type="ECO:0000256" key="8">
    <source>
        <dbReference type="SAM" id="MobiDB-lite"/>
    </source>
</evidence>
<dbReference type="AlphaFoldDB" id="A0A0G4FXD4"/>
<dbReference type="PANTHER" id="PTHR48086">
    <property type="entry name" value="SODIUM/PROLINE SYMPORTER-RELATED"/>
    <property type="match status" value="1"/>
</dbReference>
<keyword evidence="3" id="KW-0813">Transport</keyword>
<keyword evidence="4 9" id="KW-0812">Transmembrane</keyword>
<dbReference type="Pfam" id="PF00474">
    <property type="entry name" value="SSF"/>
    <property type="match status" value="1"/>
</dbReference>
<organism evidence="10">
    <name type="scientific">Chromera velia CCMP2878</name>
    <dbReference type="NCBI Taxonomy" id="1169474"/>
    <lineage>
        <taxon>Eukaryota</taxon>
        <taxon>Sar</taxon>
        <taxon>Alveolata</taxon>
        <taxon>Colpodellida</taxon>
        <taxon>Chromeraceae</taxon>
        <taxon>Chromera</taxon>
    </lineage>
</organism>
<protein>
    <recommendedName>
        <fullName evidence="11">Sodium/solute symporter</fullName>
    </recommendedName>
</protein>
<evidence type="ECO:0000256" key="4">
    <source>
        <dbReference type="ARBA" id="ARBA00022692"/>
    </source>
</evidence>
<dbReference type="GO" id="GO:0015606">
    <property type="term" value="F:spermidine transmembrane transporter activity"/>
    <property type="evidence" value="ECO:0007669"/>
    <property type="project" value="TreeGrafter"/>
</dbReference>
<dbReference type="GO" id="GO:0005886">
    <property type="term" value="C:plasma membrane"/>
    <property type="evidence" value="ECO:0007669"/>
    <property type="project" value="TreeGrafter"/>
</dbReference>
<feature type="transmembrane region" description="Helical" evidence="9">
    <location>
        <begin position="134"/>
        <end position="153"/>
    </location>
</feature>
<dbReference type="PANTHER" id="PTHR48086:SF10">
    <property type="entry name" value="AGR155CP"/>
    <property type="match status" value="1"/>
</dbReference>
<dbReference type="InterPro" id="IPR038377">
    <property type="entry name" value="Na/Glc_symporter_sf"/>
</dbReference>
<keyword evidence="6 9" id="KW-0472">Membrane</keyword>
<feature type="transmembrane region" description="Helical" evidence="9">
    <location>
        <begin position="89"/>
        <end position="113"/>
    </location>
</feature>
<accession>A0A0G4FXD4</accession>
<keyword evidence="5 9" id="KW-1133">Transmembrane helix</keyword>
<dbReference type="PhylomeDB" id="A0A0G4FXD4"/>
<evidence type="ECO:0000256" key="9">
    <source>
        <dbReference type="SAM" id="Phobius"/>
    </source>
</evidence>
<sequence>MTATSWVVINYSVVVGVQVLFAVYALLYTRLLARRSARETAVVETGDVQGFITAKHSQSCWRIAWSFFAGSIGAWCTTTPPAYSTTAGWIGMTSYALSSGIPVLGIAFFGQVVQEKFPSASSLGDFIATRYGPTARLLVVLVVFLNMTVFMLAEFTTIGSLFEDFVGTLKFPVIIVVCVLTTIYTVYGGLLASIATDVVQGVFSLLLLLFVCLYLAVTFRRPLPADFGEHRDRLGVNESGYSSLLAMPISLTAATVFNEGMWQRVWAAESKQALHIGGVLGSVGVVVTVFLYGFFGFLAAWGGLVDFETTNPNLYLFQVFNRRPEEGAARADNVISLVVLVMAATMNESAIDSLQNGMTATVVSQFLRHRGIFWARVCVVVISASVGGLALLDLRVLEVFLIANMLGACWFLPVVIGGFWSGPKGREVVTETPFVLSGSCAMLSLTAYGVAKVWTTEGVTGWKAIQEGASLAWYKNPYLWDFFFVASTSSVVFLFFFSACAYVFRLMGVRAVGLHCLLCNIPGYKALTGDLPETGGPQEPSLVSVAPSDGGTPIRESTSSKALQEGGQSVAPPAAGVSLLDREGLVGGLQDREEEPEEAATATEGGVSSEVPFSPQGVDLQGRDGSGDVMDETDVVEKRDSQHEEVNRDKKTTKEKT</sequence>
<evidence type="ECO:0000256" key="7">
    <source>
        <dbReference type="RuleBase" id="RU362091"/>
    </source>
</evidence>
<evidence type="ECO:0000256" key="5">
    <source>
        <dbReference type="ARBA" id="ARBA00022989"/>
    </source>
</evidence>
<dbReference type="InterPro" id="IPR001734">
    <property type="entry name" value="Na/solute_symporter"/>
</dbReference>